<feature type="region of interest" description="Disordered" evidence="1">
    <location>
        <begin position="56"/>
        <end position="79"/>
    </location>
</feature>
<evidence type="ECO:0000313" key="4">
    <source>
        <dbReference type="Proteomes" id="UP000193986"/>
    </source>
</evidence>
<feature type="transmembrane region" description="Helical" evidence="2">
    <location>
        <begin position="200"/>
        <end position="217"/>
    </location>
</feature>
<name>A0A1Y2BHM8_9TREE</name>
<feature type="compositionally biased region" description="Polar residues" evidence="1">
    <location>
        <begin position="480"/>
        <end position="491"/>
    </location>
</feature>
<feature type="transmembrane region" description="Helical" evidence="2">
    <location>
        <begin position="224"/>
        <end position="247"/>
    </location>
</feature>
<organism evidence="3 4">
    <name type="scientific">Naematelia encephala</name>
    <dbReference type="NCBI Taxonomy" id="71784"/>
    <lineage>
        <taxon>Eukaryota</taxon>
        <taxon>Fungi</taxon>
        <taxon>Dikarya</taxon>
        <taxon>Basidiomycota</taxon>
        <taxon>Agaricomycotina</taxon>
        <taxon>Tremellomycetes</taxon>
        <taxon>Tremellales</taxon>
        <taxon>Naemateliaceae</taxon>
        <taxon>Naematelia</taxon>
    </lineage>
</organism>
<dbReference type="AlphaFoldDB" id="A0A1Y2BHM8"/>
<keyword evidence="2" id="KW-0812">Transmembrane</keyword>
<proteinExistence type="predicted"/>
<keyword evidence="2" id="KW-0472">Membrane</keyword>
<reference evidence="3 4" key="1">
    <citation type="submission" date="2016-07" db="EMBL/GenBank/DDBJ databases">
        <title>Pervasive Adenine N6-methylation of Active Genes in Fungi.</title>
        <authorList>
            <consortium name="DOE Joint Genome Institute"/>
            <person name="Mondo S.J."/>
            <person name="Dannebaum R.O."/>
            <person name="Kuo R.C."/>
            <person name="Labutti K."/>
            <person name="Haridas S."/>
            <person name="Kuo A."/>
            <person name="Salamov A."/>
            <person name="Ahrendt S.R."/>
            <person name="Lipzen A."/>
            <person name="Sullivan W."/>
            <person name="Andreopoulos W.B."/>
            <person name="Clum A."/>
            <person name="Lindquist E."/>
            <person name="Daum C."/>
            <person name="Ramamoorthy G.K."/>
            <person name="Gryganskyi A."/>
            <person name="Culley D."/>
            <person name="Magnuson J.K."/>
            <person name="James T.Y."/>
            <person name="O'Malley M.A."/>
            <person name="Stajich J.E."/>
            <person name="Spatafora J.W."/>
            <person name="Visel A."/>
            <person name="Grigoriev I.V."/>
        </authorList>
    </citation>
    <scope>NUCLEOTIDE SEQUENCE [LARGE SCALE GENOMIC DNA]</scope>
    <source>
        <strain evidence="3 4">68-887.2</strain>
    </source>
</reference>
<feature type="transmembrane region" description="Helical" evidence="2">
    <location>
        <begin position="158"/>
        <end position="180"/>
    </location>
</feature>
<feature type="compositionally biased region" description="Acidic residues" evidence="1">
    <location>
        <begin position="308"/>
        <end position="320"/>
    </location>
</feature>
<dbReference type="Proteomes" id="UP000193986">
    <property type="component" value="Unassembled WGS sequence"/>
</dbReference>
<feature type="compositionally biased region" description="Basic and acidic residues" evidence="1">
    <location>
        <begin position="410"/>
        <end position="420"/>
    </location>
</feature>
<accession>A0A1Y2BHM8</accession>
<evidence type="ECO:0000256" key="2">
    <source>
        <dbReference type="SAM" id="Phobius"/>
    </source>
</evidence>
<dbReference type="EMBL" id="MCFC01000003">
    <property type="protein sequence ID" value="ORY34289.1"/>
    <property type="molecule type" value="Genomic_DNA"/>
</dbReference>
<sequence length="702" mass="76787">MRVPTLTWVGYNIIRLSALAFLVWGLVAQFITMANDLKEYSATKKSSSSSSLAVPSLSIQDTDTTSNDSPLVTGTSTSTPTLVTAEEATSTLTSSETLVVATETTPIHDTAITTAPLAIAGTLPENESARVWTLAKRDNSESEGYYGSSAIPRQAGGALFAVLSRLLFVVAMSLLCIGQLGWPEQWLYDHMPLFGATSTPIWVGTGETVIGILNLAIHAKSAVLIPAWCIAVVGLLNILSGAVLLFLGRRLPKNPPPAMYFHLATRFLYWTEPSGVYRRLSDPKEAAQSQADELEKGISHRSNASELGLDDDDDDDDDADVEVEDVREGIQERTRPHDTSQPIPIPRMQIRHEPLPEQDIRNGGYPTFSGRGLTDPASQVPKGVLDVDRLGRIKGFVREDAGRKERERIVEMTNREKAESQRITSRRGHDTQPLTRTVQEKPMQTVKLAKPPSRTDRTSRATSSISTDPPMGIPKASQPLLPSQIAQQQPTGNGGQIRTTKRAKIPNPLTPINEEPASALPYVSPSNNPPPSPDARSIHRKSFSAAASDLAPKFPLPPTRTPHKANRESIVSDELIRRPPSVVLAHASAQPRPSTQLRLPPQRERSPTFAAPPPPPHTPNSTVPSAPVDASSLLLHYHLSERDRPACRLPRTVPICCKSVHRWHLLVVPPRQDQHYLPGLLEESVSISNHLHSTHQKLNRHS</sequence>
<feature type="compositionally biased region" description="Polar residues" evidence="1">
    <location>
        <begin position="59"/>
        <end position="69"/>
    </location>
</feature>
<feature type="compositionally biased region" description="Low complexity" evidence="1">
    <location>
        <begin position="70"/>
        <end position="79"/>
    </location>
</feature>
<comment type="caution">
    <text evidence="3">The sequence shown here is derived from an EMBL/GenBank/DDBJ whole genome shotgun (WGS) entry which is preliminary data.</text>
</comment>
<feature type="region of interest" description="Disordered" evidence="1">
    <location>
        <begin position="410"/>
        <end position="538"/>
    </location>
</feature>
<dbReference type="InParanoid" id="A0A1Y2BHM8"/>
<feature type="region of interest" description="Disordered" evidence="1">
    <location>
        <begin position="281"/>
        <end position="320"/>
    </location>
</feature>
<feature type="region of interest" description="Disordered" evidence="1">
    <location>
        <begin position="584"/>
        <end position="626"/>
    </location>
</feature>
<keyword evidence="2" id="KW-1133">Transmembrane helix</keyword>
<dbReference type="OrthoDB" id="2596913at2759"/>
<protein>
    <submittedName>
        <fullName evidence="3">Uncharacterized protein</fullName>
    </submittedName>
</protein>
<evidence type="ECO:0000256" key="1">
    <source>
        <dbReference type="SAM" id="MobiDB-lite"/>
    </source>
</evidence>
<evidence type="ECO:0000313" key="3">
    <source>
        <dbReference type="EMBL" id="ORY34289.1"/>
    </source>
</evidence>
<keyword evidence="4" id="KW-1185">Reference proteome</keyword>
<feature type="transmembrane region" description="Helical" evidence="2">
    <location>
        <begin position="12"/>
        <end position="31"/>
    </location>
</feature>
<gene>
    <name evidence="3" type="ORF">BCR39DRAFT_517488</name>
</gene>